<dbReference type="PANTHER" id="PTHR30346:SF0">
    <property type="entry name" value="HCA OPERON TRANSCRIPTIONAL ACTIVATOR HCAR"/>
    <property type="match status" value="1"/>
</dbReference>
<accession>A0ABS1QSZ1</accession>
<dbReference type="Gene3D" id="1.10.10.10">
    <property type="entry name" value="Winged helix-like DNA-binding domain superfamily/Winged helix DNA-binding domain"/>
    <property type="match status" value="1"/>
</dbReference>
<protein>
    <submittedName>
        <fullName evidence="6">LysR family transcriptional regulator</fullName>
    </submittedName>
</protein>
<evidence type="ECO:0000256" key="4">
    <source>
        <dbReference type="ARBA" id="ARBA00023163"/>
    </source>
</evidence>
<dbReference type="PROSITE" id="PS50931">
    <property type="entry name" value="HTH_LYSR"/>
    <property type="match status" value="1"/>
</dbReference>
<dbReference type="PRINTS" id="PR00039">
    <property type="entry name" value="HTHLYSR"/>
</dbReference>
<dbReference type="Pfam" id="PF00126">
    <property type="entry name" value="HTH_1"/>
    <property type="match status" value="1"/>
</dbReference>
<dbReference type="RefSeq" id="WP_202084788.1">
    <property type="nucleotide sequence ID" value="NZ_JAERTZ010000021.1"/>
</dbReference>
<dbReference type="PANTHER" id="PTHR30346">
    <property type="entry name" value="TRANSCRIPTIONAL DUAL REGULATOR HCAR-RELATED"/>
    <property type="match status" value="1"/>
</dbReference>
<dbReference type="Pfam" id="PF03466">
    <property type="entry name" value="LysR_substrate"/>
    <property type="match status" value="1"/>
</dbReference>
<dbReference type="Gene3D" id="3.40.190.10">
    <property type="entry name" value="Periplasmic binding protein-like II"/>
    <property type="match status" value="2"/>
</dbReference>
<evidence type="ECO:0000313" key="6">
    <source>
        <dbReference type="EMBL" id="MBL1377657.1"/>
    </source>
</evidence>
<dbReference type="InterPro" id="IPR005119">
    <property type="entry name" value="LysR_subst-bd"/>
</dbReference>
<dbReference type="SUPFAM" id="SSF53850">
    <property type="entry name" value="Periplasmic binding protein-like II"/>
    <property type="match status" value="1"/>
</dbReference>
<dbReference type="Proteomes" id="UP000638570">
    <property type="component" value="Unassembled WGS sequence"/>
</dbReference>
<dbReference type="InterPro" id="IPR036390">
    <property type="entry name" value="WH_DNA-bd_sf"/>
</dbReference>
<organism evidence="6 7">
    <name type="scientific">Zobellella iuensis</name>
    <dbReference type="NCBI Taxonomy" id="2803811"/>
    <lineage>
        <taxon>Bacteria</taxon>
        <taxon>Pseudomonadati</taxon>
        <taxon>Pseudomonadota</taxon>
        <taxon>Gammaproteobacteria</taxon>
        <taxon>Aeromonadales</taxon>
        <taxon>Aeromonadaceae</taxon>
        <taxon>Zobellella</taxon>
    </lineage>
</organism>
<evidence type="ECO:0000256" key="1">
    <source>
        <dbReference type="ARBA" id="ARBA00009437"/>
    </source>
</evidence>
<evidence type="ECO:0000256" key="3">
    <source>
        <dbReference type="ARBA" id="ARBA00023125"/>
    </source>
</evidence>
<gene>
    <name evidence="6" type="ORF">JKV55_09990</name>
</gene>
<keyword evidence="2" id="KW-0805">Transcription regulation</keyword>
<comment type="similarity">
    <text evidence="1">Belongs to the LysR transcriptional regulatory family.</text>
</comment>
<feature type="domain" description="HTH lysR-type" evidence="5">
    <location>
        <begin position="17"/>
        <end position="74"/>
    </location>
</feature>
<proteinExistence type="inferred from homology"/>
<keyword evidence="3" id="KW-0238">DNA-binding</keyword>
<dbReference type="InterPro" id="IPR000847">
    <property type="entry name" value="LysR_HTH_N"/>
</dbReference>
<evidence type="ECO:0000313" key="7">
    <source>
        <dbReference type="Proteomes" id="UP000638570"/>
    </source>
</evidence>
<name>A0ABS1QSZ1_9GAMM</name>
<evidence type="ECO:0000259" key="5">
    <source>
        <dbReference type="PROSITE" id="PS50931"/>
    </source>
</evidence>
<sequence length="315" mass="35609">MYYQSTNIDKNYMNSGVTLRQLEYLVALAETGQVSRAALRCHVSQSSMTIALKNLEQRLGAQLFDRHAKGVRLTEIGERFVLKAQSIVTGVDEAIAEISHSPNDLSGRVRIGVTETISAYLIPMLVTSLSRQFPNLCIEMIELDRASIEKGLLEEEFDLAFVLVSNMEGQAELEYETMLRSPRRLWLHSDSSLQYPEFLGLEEIAKSDFILLDMDEHVATVNRYWGAHGLEPKVVFKSSSLEAVRSLVALGQGVTILSDLVYRPFSLEGRRIIRRDLTDNLPTMDVGCVWKKLELLPRNVEAVIDFIRRSISESR</sequence>
<dbReference type="SUPFAM" id="SSF46785">
    <property type="entry name" value="Winged helix' DNA-binding domain"/>
    <property type="match status" value="1"/>
</dbReference>
<dbReference type="EMBL" id="JAERTZ010000021">
    <property type="protein sequence ID" value="MBL1377657.1"/>
    <property type="molecule type" value="Genomic_DNA"/>
</dbReference>
<comment type="caution">
    <text evidence="6">The sequence shown here is derived from an EMBL/GenBank/DDBJ whole genome shotgun (WGS) entry which is preliminary data.</text>
</comment>
<reference evidence="7" key="1">
    <citation type="submission" date="2021-01" db="EMBL/GenBank/DDBJ databases">
        <title>Genome public.</title>
        <authorList>
            <person name="Liu C."/>
            <person name="Sun Q."/>
        </authorList>
    </citation>
    <scope>NUCLEOTIDE SEQUENCE [LARGE SCALE GENOMIC DNA]</scope>
    <source>
        <strain evidence="7">CGMCC 1.18722</strain>
    </source>
</reference>
<keyword evidence="7" id="KW-1185">Reference proteome</keyword>
<evidence type="ECO:0000256" key="2">
    <source>
        <dbReference type="ARBA" id="ARBA00023015"/>
    </source>
</evidence>
<keyword evidence="4" id="KW-0804">Transcription</keyword>
<dbReference type="InterPro" id="IPR036388">
    <property type="entry name" value="WH-like_DNA-bd_sf"/>
</dbReference>